<dbReference type="EMBL" id="LCMF01000015">
    <property type="protein sequence ID" value="KKU30699.1"/>
    <property type="molecule type" value="Genomic_DNA"/>
</dbReference>
<evidence type="ECO:0000313" key="2">
    <source>
        <dbReference type="EMBL" id="KKU30699.1"/>
    </source>
</evidence>
<gene>
    <name evidence="2" type="ORF">UX44_C0015G0015</name>
</gene>
<evidence type="ECO:0000256" key="1">
    <source>
        <dbReference type="SAM" id="SignalP"/>
    </source>
</evidence>
<dbReference type="AlphaFoldDB" id="A0A0G1PD37"/>
<keyword evidence="1" id="KW-0732">Signal</keyword>
<proteinExistence type="predicted"/>
<name>A0A0G1PD37_UNCKA</name>
<feature type="signal peptide" evidence="1">
    <location>
        <begin position="1"/>
        <end position="24"/>
    </location>
</feature>
<dbReference type="Proteomes" id="UP000034732">
    <property type="component" value="Unassembled WGS sequence"/>
</dbReference>
<comment type="caution">
    <text evidence="2">The sequence shown here is derived from an EMBL/GenBank/DDBJ whole genome shotgun (WGS) entry which is preliminary data.</text>
</comment>
<accession>A0A0G1PD37</accession>
<protein>
    <submittedName>
        <fullName evidence="2">Uncharacterized protein</fullName>
    </submittedName>
</protein>
<organism evidence="2 3">
    <name type="scientific">candidate division WWE3 bacterium GW2011_GWA1_46_21</name>
    <dbReference type="NCBI Taxonomy" id="1619107"/>
    <lineage>
        <taxon>Bacteria</taxon>
        <taxon>Katanobacteria</taxon>
    </lineage>
</organism>
<dbReference type="PATRIC" id="fig|1619107.3.peg.302"/>
<sequence length="70" mass="7385">MLRVLFGLVALLAAVLAGGGAAMAAPPPAPWTKTNLQTTKIAPVETTRWGLLVGENDSRIWLNPFNGART</sequence>
<evidence type="ECO:0000313" key="3">
    <source>
        <dbReference type="Proteomes" id="UP000034732"/>
    </source>
</evidence>
<feature type="chain" id="PRO_5002538940" evidence="1">
    <location>
        <begin position="25"/>
        <end position="70"/>
    </location>
</feature>
<reference evidence="2 3" key="1">
    <citation type="journal article" date="2015" name="Nature">
        <title>rRNA introns, odd ribosomes, and small enigmatic genomes across a large radiation of phyla.</title>
        <authorList>
            <person name="Brown C.T."/>
            <person name="Hug L.A."/>
            <person name="Thomas B.C."/>
            <person name="Sharon I."/>
            <person name="Castelle C.J."/>
            <person name="Singh A."/>
            <person name="Wilkins M.J."/>
            <person name="Williams K.H."/>
            <person name="Banfield J.F."/>
        </authorList>
    </citation>
    <scope>NUCLEOTIDE SEQUENCE [LARGE SCALE GENOMIC DNA]</scope>
</reference>